<dbReference type="Gene3D" id="1.20.120.160">
    <property type="entry name" value="HPT domain"/>
    <property type="match status" value="1"/>
</dbReference>
<keyword evidence="1" id="KW-0597">Phosphoprotein</keyword>
<dbReference type="SMART" id="SM00073">
    <property type="entry name" value="HPT"/>
    <property type="match status" value="1"/>
</dbReference>
<dbReference type="GO" id="GO:0009927">
    <property type="term" value="F:histidine phosphotransfer kinase activity"/>
    <property type="evidence" value="ECO:0007669"/>
    <property type="project" value="InterPro"/>
</dbReference>
<dbReference type="AlphaFoldDB" id="A0A061ATW8"/>
<evidence type="ECO:0000256" key="1">
    <source>
        <dbReference type="PROSITE-ProRule" id="PRU00110"/>
    </source>
</evidence>
<dbReference type="InterPro" id="IPR045871">
    <property type="entry name" value="AHP1-5/YPD1"/>
</dbReference>
<dbReference type="GO" id="GO:0005737">
    <property type="term" value="C:cytoplasm"/>
    <property type="evidence" value="ECO:0007669"/>
    <property type="project" value="TreeGrafter"/>
</dbReference>
<dbReference type="EMBL" id="LK052890">
    <property type="protein sequence ID" value="CDR40622.1"/>
    <property type="molecule type" value="Genomic_DNA"/>
</dbReference>
<protein>
    <submittedName>
        <fullName evidence="3">CYFA0S05e02542g1_1</fullName>
    </submittedName>
</protein>
<dbReference type="InterPro" id="IPR036641">
    <property type="entry name" value="HPT_dom_sf"/>
</dbReference>
<reference evidence="3" key="1">
    <citation type="journal article" date="2014" name="Genome Announc.">
        <title>Genome sequence of the yeast Cyberlindnera fabianii (Hansenula fabianii).</title>
        <authorList>
            <person name="Freel K.C."/>
            <person name="Sarilar V."/>
            <person name="Neuveglise C."/>
            <person name="Devillers H."/>
            <person name="Friedrich A."/>
            <person name="Schacherer J."/>
        </authorList>
    </citation>
    <scope>NUCLEOTIDE SEQUENCE</scope>
    <source>
        <strain evidence="3">YJS4271</strain>
    </source>
</reference>
<dbReference type="PANTHER" id="PTHR28242">
    <property type="entry name" value="PHOSPHORELAY INTERMEDIATE PROTEIN YPD1"/>
    <property type="match status" value="1"/>
</dbReference>
<dbReference type="GO" id="GO:0005634">
    <property type="term" value="C:nucleus"/>
    <property type="evidence" value="ECO:0007669"/>
    <property type="project" value="TreeGrafter"/>
</dbReference>
<feature type="modified residue" description="Phosphohistidine" evidence="1">
    <location>
        <position position="73"/>
    </location>
</feature>
<dbReference type="GO" id="GO:0000160">
    <property type="term" value="P:phosphorelay signal transduction system"/>
    <property type="evidence" value="ECO:0007669"/>
    <property type="project" value="InterPro"/>
</dbReference>
<gene>
    <name evidence="3" type="ORF">CYFA0S_05e02542g</name>
</gene>
<evidence type="ECO:0000313" key="3">
    <source>
        <dbReference type="EMBL" id="CDR40622.1"/>
    </source>
</evidence>
<sequence>MPPEHITTMPEPLSDLINWSIFNELLTMDEDEPDFSKSLILTFIEQATQTFQDIDSNLKADNVNLDIISQHGHFLKGSAASLGLIKVQEQCERIQNYGLQKDFDNGVQGRSWEDALREALEKARDEFNAARKVLSAFYNDDL</sequence>
<accession>A0A061ATW8</accession>
<dbReference type="VEuPathDB" id="FungiDB:BON22_2162"/>
<feature type="domain" description="HPt" evidence="2">
    <location>
        <begin position="32"/>
        <end position="137"/>
    </location>
</feature>
<evidence type="ECO:0000259" key="2">
    <source>
        <dbReference type="PROSITE" id="PS50894"/>
    </source>
</evidence>
<dbReference type="SUPFAM" id="SSF47226">
    <property type="entry name" value="Histidine-containing phosphotransfer domain, HPT domain"/>
    <property type="match status" value="1"/>
</dbReference>
<dbReference type="OrthoDB" id="1673781at2759"/>
<organism evidence="3">
    <name type="scientific">Cyberlindnera fabianii</name>
    <name type="common">Yeast</name>
    <name type="synonym">Hansenula fabianii</name>
    <dbReference type="NCBI Taxonomy" id="36022"/>
    <lineage>
        <taxon>Eukaryota</taxon>
        <taxon>Fungi</taxon>
        <taxon>Dikarya</taxon>
        <taxon>Ascomycota</taxon>
        <taxon>Saccharomycotina</taxon>
        <taxon>Saccharomycetes</taxon>
        <taxon>Phaffomycetales</taxon>
        <taxon>Phaffomycetaceae</taxon>
        <taxon>Cyberlindnera</taxon>
    </lineage>
</organism>
<proteinExistence type="predicted"/>
<dbReference type="Pfam" id="PF01627">
    <property type="entry name" value="Hpt"/>
    <property type="match status" value="1"/>
</dbReference>
<dbReference type="GO" id="GO:0043424">
    <property type="term" value="F:protein histidine kinase binding"/>
    <property type="evidence" value="ECO:0007669"/>
    <property type="project" value="InterPro"/>
</dbReference>
<dbReference type="CDD" id="cd00088">
    <property type="entry name" value="HPT"/>
    <property type="match status" value="1"/>
</dbReference>
<dbReference type="PANTHER" id="PTHR28242:SF52">
    <property type="entry name" value="PHOSPHORELAY INTERMEDIATE PROTEIN YPD1"/>
    <property type="match status" value="1"/>
</dbReference>
<dbReference type="InterPro" id="IPR008207">
    <property type="entry name" value="Sig_transdc_His_kin_Hpt_dom"/>
</dbReference>
<dbReference type="PROSITE" id="PS50894">
    <property type="entry name" value="HPT"/>
    <property type="match status" value="1"/>
</dbReference>
<name>A0A061ATW8_CYBFA</name>
<dbReference type="PhylomeDB" id="A0A061ATW8"/>